<organism evidence="2 3">
    <name type="scientific">Cerasicoccus arenae</name>
    <dbReference type="NCBI Taxonomy" id="424488"/>
    <lineage>
        <taxon>Bacteria</taxon>
        <taxon>Pseudomonadati</taxon>
        <taxon>Verrucomicrobiota</taxon>
        <taxon>Opitutia</taxon>
        <taxon>Puniceicoccales</taxon>
        <taxon>Cerasicoccaceae</taxon>
        <taxon>Cerasicoccus</taxon>
    </lineage>
</organism>
<sequence length="321" mass="36894">MIHFRPIHCLALWLSFCVLSADEVLIREETATVSVDGKTVVETIEEVVPVVETPAKTPVAEPDRDYLFSLLRYLYRWHIDAPMLAEDFDAIDDVVIGYRELFPKTDASDHSRFAEVMVPLARTRVLLKQADYEIEELGLEVKNQRFNVVNVSYERDFVWDPELYSVQVYTLEEVFDWLHETRNDRLFPGQELLALIRKEVQEEVNAERPDLMDPSAPQIVYLAPASEVINEVWIYWESGHHLVHFTSDDDLADIDTWKSELHRVELIDLEEDVVVSALEKPGSNAYITKDWAGRVLFNCIVLGVKLVLPPANSGSQQVIIQ</sequence>
<reference evidence="2" key="1">
    <citation type="journal article" date="2014" name="Int. J. Syst. Evol. Microbiol.">
        <title>Complete genome sequence of Corynebacterium casei LMG S-19264T (=DSM 44701T), isolated from a smear-ripened cheese.</title>
        <authorList>
            <consortium name="US DOE Joint Genome Institute (JGI-PGF)"/>
            <person name="Walter F."/>
            <person name="Albersmeier A."/>
            <person name="Kalinowski J."/>
            <person name="Ruckert C."/>
        </authorList>
    </citation>
    <scope>NUCLEOTIDE SEQUENCE</scope>
    <source>
        <strain evidence="2">KCTC 12870</strain>
    </source>
</reference>
<keyword evidence="3" id="KW-1185">Reference proteome</keyword>
<evidence type="ECO:0000256" key="1">
    <source>
        <dbReference type="SAM" id="SignalP"/>
    </source>
</evidence>
<protein>
    <submittedName>
        <fullName evidence="2">Uncharacterized protein</fullName>
    </submittedName>
</protein>
<feature type="chain" id="PRO_5035254958" evidence="1">
    <location>
        <begin position="22"/>
        <end position="321"/>
    </location>
</feature>
<gene>
    <name evidence="2" type="ORF">GCM10007047_29520</name>
</gene>
<dbReference type="Proteomes" id="UP000642829">
    <property type="component" value="Unassembled WGS sequence"/>
</dbReference>
<evidence type="ECO:0000313" key="3">
    <source>
        <dbReference type="Proteomes" id="UP000642829"/>
    </source>
</evidence>
<comment type="caution">
    <text evidence="2">The sequence shown here is derived from an EMBL/GenBank/DDBJ whole genome shotgun (WGS) entry which is preliminary data.</text>
</comment>
<reference evidence="2" key="2">
    <citation type="submission" date="2020-09" db="EMBL/GenBank/DDBJ databases">
        <authorList>
            <person name="Sun Q."/>
            <person name="Kim S."/>
        </authorList>
    </citation>
    <scope>NUCLEOTIDE SEQUENCE</scope>
    <source>
        <strain evidence="2">KCTC 12870</strain>
    </source>
</reference>
<proteinExistence type="predicted"/>
<keyword evidence="1" id="KW-0732">Signal</keyword>
<dbReference type="EMBL" id="BMXG01000023">
    <property type="protein sequence ID" value="GHC10291.1"/>
    <property type="molecule type" value="Genomic_DNA"/>
</dbReference>
<dbReference type="AlphaFoldDB" id="A0A8J3GFC7"/>
<accession>A0A8J3GFC7</accession>
<name>A0A8J3GFC7_9BACT</name>
<evidence type="ECO:0000313" key="2">
    <source>
        <dbReference type="EMBL" id="GHC10291.1"/>
    </source>
</evidence>
<dbReference type="RefSeq" id="WP_189516616.1">
    <property type="nucleotide sequence ID" value="NZ_BMXG01000023.1"/>
</dbReference>
<feature type="signal peptide" evidence="1">
    <location>
        <begin position="1"/>
        <end position="21"/>
    </location>
</feature>